<dbReference type="SUPFAM" id="SSF49899">
    <property type="entry name" value="Concanavalin A-like lectins/glucanases"/>
    <property type="match status" value="2"/>
</dbReference>
<keyword evidence="6" id="KW-1185">Reference proteome</keyword>
<dbReference type="InterPro" id="IPR013320">
    <property type="entry name" value="ConA-like_dom_sf"/>
</dbReference>
<dbReference type="PANTHER" id="PTHR11346:SF176">
    <property type="entry name" value="32 KDA BETA-GALACTOSIDE-BINDING LECTIN LEC-3"/>
    <property type="match status" value="1"/>
</dbReference>
<proteinExistence type="predicted"/>
<dbReference type="InterPro" id="IPR001079">
    <property type="entry name" value="Galectin_CRD"/>
</dbReference>
<dbReference type="GO" id="GO:0030246">
    <property type="term" value="F:carbohydrate binding"/>
    <property type="evidence" value="ECO:0007669"/>
    <property type="project" value="UniProtKB-UniRule"/>
</dbReference>
<dbReference type="SMART" id="SM00276">
    <property type="entry name" value="GLECT"/>
    <property type="match status" value="2"/>
</dbReference>
<evidence type="ECO:0000256" key="1">
    <source>
        <dbReference type="ARBA" id="ARBA00022734"/>
    </source>
</evidence>
<dbReference type="EMBL" id="JAIWYP010000003">
    <property type="protein sequence ID" value="KAH3853523.1"/>
    <property type="molecule type" value="Genomic_DNA"/>
</dbReference>
<protein>
    <recommendedName>
        <fullName evidence="3">Galectin</fullName>
    </recommendedName>
</protein>
<comment type="caution">
    <text evidence="5">The sequence shown here is derived from an EMBL/GenBank/DDBJ whole genome shotgun (WGS) entry which is preliminary data.</text>
</comment>
<feature type="domain" description="Galectin" evidence="4">
    <location>
        <begin position="28"/>
        <end position="160"/>
    </location>
</feature>
<organism evidence="5 6">
    <name type="scientific">Dreissena polymorpha</name>
    <name type="common">Zebra mussel</name>
    <name type="synonym">Mytilus polymorpha</name>
    <dbReference type="NCBI Taxonomy" id="45954"/>
    <lineage>
        <taxon>Eukaryota</taxon>
        <taxon>Metazoa</taxon>
        <taxon>Spiralia</taxon>
        <taxon>Lophotrochozoa</taxon>
        <taxon>Mollusca</taxon>
        <taxon>Bivalvia</taxon>
        <taxon>Autobranchia</taxon>
        <taxon>Heteroconchia</taxon>
        <taxon>Euheterodonta</taxon>
        <taxon>Imparidentia</taxon>
        <taxon>Neoheterodontei</taxon>
        <taxon>Myida</taxon>
        <taxon>Dreissenoidea</taxon>
        <taxon>Dreissenidae</taxon>
        <taxon>Dreissena</taxon>
    </lineage>
</organism>
<dbReference type="FunFam" id="2.60.120.200:FF:000124">
    <property type="entry name" value="Galectin-4"/>
    <property type="match status" value="1"/>
</dbReference>
<dbReference type="AlphaFoldDB" id="A0A9D4L801"/>
<dbReference type="GO" id="GO:0016936">
    <property type="term" value="F:galactoside binding"/>
    <property type="evidence" value="ECO:0007669"/>
    <property type="project" value="TreeGrafter"/>
</dbReference>
<evidence type="ECO:0000313" key="6">
    <source>
        <dbReference type="Proteomes" id="UP000828390"/>
    </source>
</evidence>
<keyword evidence="1 3" id="KW-0430">Lectin</keyword>
<dbReference type="PROSITE" id="PS51304">
    <property type="entry name" value="GALECTIN"/>
    <property type="match status" value="2"/>
</dbReference>
<reference evidence="5" key="2">
    <citation type="submission" date="2020-11" db="EMBL/GenBank/DDBJ databases">
        <authorList>
            <person name="McCartney M.A."/>
            <person name="Auch B."/>
            <person name="Kono T."/>
            <person name="Mallez S."/>
            <person name="Becker A."/>
            <person name="Gohl D.M."/>
            <person name="Silverstein K.A.T."/>
            <person name="Koren S."/>
            <person name="Bechman K.B."/>
            <person name="Herman A."/>
            <person name="Abrahante J.E."/>
            <person name="Garbe J."/>
        </authorList>
    </citation>
    <scope>NUCLEOTIDE SEQUENCE</scope>
    <source>
        <strain evidence="5">Duluth1</strain>
        <tissue evidence="5">Whole animal</tissue>
    </source>
</reference>
<evidence type="ECO:0000256" key="2">
    <source>
        <dbReference type="ARBA" id="ARBA00022737"/>
    </source>
</evidence>
<gene>
    <name evidence="5" type="ORF">DPMN_096048</name>
</gene>
<dbReference type="CDD" id="cd00070">
    <property type="entry name" value="GLECT"/>
    <property type="match status" value="2"/>
</dbReference>
<feature type="domain" description="Galectin" evidence="4">
    <location>
        <begin position="181"/>
        <end position="317"/>
    </location>
</feature>
<dbReference type="Pfam" id="PF00337">
    <property type="entry name" value="Gal-bind_lectin"/>
    <property type="match status" value="2"/>
</dbReference>
<dbReference type="OrthoDB" id="6147920at2759"/>
<evidence type="ECO:0000313" key="5">
    <source>
        <dbReference type="EMBL" id="KAH3853523.1"/>
    </source>
</evidence>
<evidence type="ECO:0000256" key="3">
    <source>
        <dbReference type="RuleBase" id="RU102079"/>
    </source>
</evidence>
<keyword evidence="2" id="KW-0677">Repeat</keyword>
<dbReference type="InterPro" id="IPR044156">
    <property type="entry name" value="Galectin-like"/>
</dbReference>
<dbReference type="Proteomes" id="UP000828390">
    <property type="component" value="Unassembled WGS sequence"/>
</dbReference>
<name>A0A9D4L801_DREPO</name>
<sequence length="318" mass="36042">MRLTITPELELPSKQGMANVIRNPATPYVGHIPGGVYDGLVIHVSGTAEHHHNGFLVGLQCGGSIDPRSECALAFNPRFNEGSVIRNSLQYGSWGAEERHGGFPFHQGQHVDIAIHVKPHHYSINVNGRHFCDYNHRVPKHQVTHITLEQGIRVNEVRFEGGHGHAPSFPGSNPIHNPPVPFVHHIGGLYPNKMIVIHGIPFPNPSRFTVYIQQGNHHEPHEIAMCVDARFWFNNDTNTIVRNHKQGGWGSEERTVPYFPFAPNVPFEIMILVEHHHFKVAINNQHMFEFRHRLQPVAKYDTIRIDGDVRLTQVRFQG</sequence>
<evidence type="ECO:0000259" key="4">
    <source>
        <dbReference type="PROSITE" id="PS51304"/>
    </source>
</evidence>
<accession>A0A9D4L801</accession>
<reference evidence="5" key="1">
    <citation type="journal article" date="2019" name="bioRxiv">
        <title>The Genome of the Zebra Mussel, Dreissena polymorpha: A Resource for Invasive Species Research.</title>
        <authorList>
            <person name="McCartney M.A."/>
            <person name="Auch B."/>
            <person name="Kono T."/>
            <person name="Mallez S."/>
            <person name="Zhang Y."/>
            <person name="Obille A."/>
            <person name="Becker A."/>
            <person name="Abrahante J.E."/>
            <person name="Garbe J."/>
            <person name="Badalamenti J.P."/>
            <person name="Herman A."/>
            <person name="Mangelson H."/>
            <person name="Liachko I."/>
            <person name="Sullivan S."/>
            <person name="Sone E.D."/>
            <person name="Koren S."/>
            <person name="Silverstein K.A.T."/>
            <person name="Beckman K.B."/>
            <person name="Gohl D.M."/>
        </authorList>
    </citation>
    <scope>NUCLEOTIDE SEQUENCE</scope>
    <source>
        <strain evidence="5">Duluth1</strain>
        <tissue evidence="5">Whole animal</tissue>
    </source>
</reference>
<dbReference type="Gene3D" id="2.60.120.200">
    <property type="match status" value="2"/>
</dbReference>
<dbReference type="SMART" id="SM00908">
    <property type="entry name" value="Gal-bind_lectin"/>
    <property type="match status" value="2"/>
</dbReference>
<dbReference type="PANTHER" id="PTHR11346">
    <property type="entry name" value="GALECTIN"/>
    <property type="match status" value="1"/>
</dbReference>